<gene>
    <name evidence="5" type="ORF">BCM31_01655</name>
</gene>
<name>A0A2N3PKG2_9HELI</name>
<evidence type="ECO:0000256" key="1">
    <source>
        <dbReference type="ARBA" id="ARBA00022729"/>
    </source>
</evidence>
<reference evidence="5 6" key="1">
    <citation type="submission" date="2016-07" db="EMBL/GenBank/DDBJ databases">
        <title>Detection of Helicobacter winghamensis from caecal content of red fox (Vulpes vulpes).</title>
        <authorList>
            <person name="Zanoni R.G."/>
            <person name="Florio D."/>
            <person name="Caffara M."/>
            <person name="Renzi M."/>
            <person name="Parisi A."/>
            <person name="Pasquali F."/>
            <person name="Manfreda G."/>
        </authorList>
    </citation>
    <scope>NUCLEOTIDE SEQUENCE [LARGE SCALE GENOMIC DNA]</scope>
    <source>
        <strain evidence="5 6">295_13</strain>
    </source>
</reference>
<dbReference type="STRING" id="556267.HWAG_00753"/>
<feature type="region of interest" description="Disordered" evidence="3">
    <location>
        <begin position="238"/>
        <end position="293"/>
    </location>
</feature>
<dbReference type="Pfam" id="PF01551">
    <property type="entry name" value="Peptidase_M23"/>
    <property type="match status" value="1"/>
</dbReference>
<dbReference type="PANTHER" id="PTHR21666:SF289">
    <property type="entry name" value="L-ALA--D-GLU ENDOPEPTIDASE"/>
    <property type="match status" value="1"/>
</dbReference>
<evidence type="ECO:0000313" key="5">
    <source>
        <dbReference type="EMBL" id="PKT81913.1"/>
    </source>
</evidence>
<dbReference type="InterPro" id="IPR011055">
    <property type="entry name" value="Dup_hybrid_motif"/>
</dbReference>
<dbReference type="CDD" id="cd12797">
    <property type="entry name" value="M23_peptidase"/>
    <property type="match status" value="1"/>
</dbReference>
<protein>
    <recommendedName>
        <fullName evidence="4">M23ase beta-sheet core domain-containing protein</fullName>
    </recommendedName>
</protein>
<keyword evidence="6" id="KW-1185">Reference proteome</keyword>
<dbReference type="Gene3D" id="2.70.70.10">
    <property type="entry name" value="Glucose Permease (Domain IIA)"/>
    <property type="match status" value="1"/>
</dbReference>
<evidence type="ECO:0000256" key="2">
    <source>
        <dbReference type="SAM" id="Coils"/>
    </source>
</evidence>
<evidence type="ECO:0000259" key="4">
    <source>
        <dbReference type="Pfam" id="PF01551"/>
    </source>
</evidence>
<keyword evidence="1" id="KW-0732">Signal</keyword>
<keyword evidence="2" id="KW-0175">Coiled coil</keyword>
<sequence>MRTFLIVFFSLALLNAQTDIHKKISQNKTALESKKKKEAQINAKLQELGDAINKQEKESKNLEQIILLSEENISKNQKEYEAKEALIKNLSNNQNSLFQTRKKIEAEITNLILKDISFVILLNDFQPESIQDLITEESFKTLSNATKSHLKELSIKQSETIATLQNLQNEITVLKRFIDTENKKRQELKELQNKQTTLIANYQKEITKYNNELQKIIKERDAVQEILVNLNILKSQEEEKRKKREALAQAEAKQKLESRTASTSDKTQNTIPTSQPKSATKPSTKEPIKSSDGFDVRQVANSYHDISTIKYKGAKTIAPLDNFAIEKRFGPYFDPVYKMKVFNESITLTPKGDDKVKSVLDGKVVFAKDTPILKRVVIIEHKNNMHTIYAQLDKIAPTIKPGRSVKKGYTIGRVENALKFEVTLKDKHIDPLELINTKNI</sequence>
<dbReference type="EMBL" id="MBPK01000011">
    <property type="protein sequence ID" value="PKT81913.1"/>
    <property type="molecule type" value="Genomic_DNA"/>
</dbReference>
<feature type="coiled-coil region" evidence="2">
    <location>
        <begin position="38"/>
        <end position="107"/>
    </location>
</feature>
<feature type="domain" description="M23ase beta-sheet core" evidence="4">
    <location>
        <begin position="345"/>
        <end position="431"/>
    </location>
</feature>
<dbReference type="InterPro" id="IPR050570">
    <property type="entry name" value="Cell_wall_metabolism_enzyme"/>
</dbReference>
<dbReference type="AlphaFoldDB" id="A0A2N3PKG2"/>
<dbReference type="InterPro" id="IPR016047">
    <property type="entry name" value="M23ase_b-sheet_dom"/>
</dbReference>
<dbReference type="SUPFAM" id="SSF51261">
    <property type="entry name" value="Duplicated hybrid motif"/>
    <property type="match status" value="1"/>
</dbReference>
<evidence type="ECO:0000313" key="6">
    <source>
        <dbReference type="Proteomes" id="UP000233350"/>
    </source>
</evidence>
<comment type="caution">
    <text evidence="5">The sequence shown here is derived from an EMBL/GenBank/DDBJ whole genome shotgun (WGS) entry which is preliminary data.</text>
</comment>
<dbReference type="OrthoDB" id="5372565at2"/>
<dbReference type="GO" id="GO:0004222">
    <property type="term" value="F:metalloendopeptidase activity"/>
    <property type="evidence" value="ECO:0007669"/>
    <property type="project" value="TreeGrafter"/>
</dbReference>
<feature type="compositionally biased region" description="Basic and acidic residues" evidence="3">
    <location>
        <begin position="283"/>
        <end position="293"/>
    </location>
</feature>
<dbReference type="RefSeq" id="WP_101313017.1">
    <property type="nucleotide sequence ID" value="NZ_CALJBS010000091.1"/>
</dbReference>
<proteinExistence type="predicted"/>
<organism evidence="5 6">
    <name type="scientific">Helicobacter winghamensis</name>
    <dbReference type="NCBI Taxonomy" id="157268"/>
    <lineage>
        <taxon>Bacteria</taxon>
        <taxon>Pseudomonadati</taxon>
        <taxon>Campylobacterota</taxon>
        <taxon>Epsilonproteobacteria</taxon>
        <taxon>Campylobacterales</taxon>
        <taxon>Helicobacteraceae</taxon>
        <taxon>Helicobacter</taxon>
    </lineage>
</organism>
<evidence type="ECO:0000256" key="3">
    <source>
        <dbReference type="SAM" id="MobiDB-lite"/>
    </source>
</evidence>
<dbReference type="PANTHER" id="PTHR21666">
    <property type="entry name" value="PEPTIDASE-RELATED"/>
    <property type="match status" value="1"/>
</dbReference>
<feature type="compositionally biased region" description="Polar residues" evidence="3">
    <location>
        <begin position="259"/>
        <end position="282"/>
    </location>
</feature>
<accession>A0A2N3PKG2</accession>
<dbReference type="Proteomes" id="UP000233350">
    <property type="component" value="Unassembled WGS sequence"/>
</dbReference>